<dbReference type="InterPro" id="IPR013708">
    <property type="entry name" value="Shikimate_DH-bd_N"/>
</dbReference>
<dbReference type="Gene3D" id="3.40.50.720">
    <property type="entry name" value="NAD(P)-binding Rossmann-like Domain"/>
    <property type="match status" value="1"/>
</dbReference>
<dbReference type="GO" id="GO:0003855">
    <property type="term" value="F:3-dehydroquinate dehydratase activity"/>
    <property type="evidence" value="ECO:0007669"/>
    <property type="project" value="InterPro"/>
</dbReference>
<dbReference type="AlphaFoldDB" id="A0A6A1UGL6"/>
<dbReference type="Pfam" id="PF01487">
    <property type="entry name" value="DHquinase_I"/>
    <property type="match status" value="2"/>
</dbReference>
<dbReference type="SUPFAM" id="SSF53223">
    <property type="entry name" value="Aminoacid dehydrogenase-like, N-terminal domain"/>
    <property type="match status" value="1"/>
</dbReference>
<dbReference type="SUPFAM" id="SSF51735">
    <property type="entry name" value="NAD(P)-binding Rossmann-fold domains"/>
    <property type="match status" value="1"/>
</dbReference>
<evidence type="ECO:0000313" key="3">
    <source>
        <dbReference type="Proteomes" id="UP000516437"/>
    </source>
</evidence>
<gene>
    <name evidence="2" type="ORF">CJ030_MR0G024310</name>
</gene>
<dbReference type="FunFam" id="3.40.50.10860:FF:000009">
    <property type="entry name" value="Bifunctional 3-dehydroquinate dehydratase/shikimate dehydrogenase, chloroplastic"/>
    <property type="match status" value="1"/>
</dbReference>
<dbReference type="PANTHER" id="PTHR21089">
    <property type="entry name" value="SHIKIMATE DEHYDROGENASE"/>
    <property type="match status" value="1"/>
</dbReference>
<evidence type="ECO:0000313" key="2">
    <source>
        <dbReference type="EMBL" id="KAB1199419.1"/>
    </source>
</evidence>
<dbReference type="SUPFAM" id="SSF51569">
    <property type="entry name" value="Aldolase"/>
    <property type="match status" value="2"/>
</dbReference>
<reference evidence="2 3" key="1">
    <citation type="journal article" date="2019" name="Plant Biotechnol. J.">
        <title>The red bayberry genome and genetic basis of sex determination.</title>
        <authorList>
            <person name="Jia H.M."/>
            <person name="Jia H.J."/>
            <person name="Cai Q.L."/>
            <person name="Wang Y."/>
            <person name="Zhao H.B."/>
            <person name="Yang W.F."/>
            <person name="Wang G.Y."/>
            <person name="Li Y.H."/>
            <person name="Zhan D.L."/>
            <person name="Shen Y.T."/>
            <person name="Niu Q.F."/>
            <person name="Chang L."/>
            <person name="Qiu J."/>
            <person name="Zhao L."/>
            <person name="Xie H.B."/>
            <person name="Fu W.Y."/>
            <person name="Jin J."/>
            <person name="Li X.W."/>
            <person name="Jiao Y."/>
            <person name="Zhou C.C."/>
            <person name="Tu T."/>
            <person name="Chai C.Y."/>
            <person name="Gao J.L."/>
            <person name="Fan L.J."/>
            <person name="van de Weg E."/>
            <person name="Wang J.Y."/>
            <person name="Gao Z.S."/>
        </authorList>
    </citation>
    <scope>NUCLEOTIDE SEQUENCE [LARGE SCALE GENOMIC DNA]</scope>
    <source>
        <tissue evidence="2">Leaves</tissue>
    </source>
</reference>
<dbReference type="InterPro" id="IPR036291">
    <property type="entry name" value="NAD(P)-bd_dom_sf"/>
</dbReference>
<sequence length="686" mass="75155">MACKNGLLVCTPLECATLEEMLASMGRAKAEGADLVELCVDSIPFSHISEVKKLIRQRTLPAIVSFRLKSWRTSGKGDCEFLCLQVLRLGLELDVEFVEMDYEMASDIAMAEHLYRREKSKIIVSSYVNGGKPSSEKLGDLIARMQSTGADVIKLVIDVDYITDLAPLFQMLTYCQSIGAVNTIVRRPIDGKLIGYNTDCEASITAIEDALRGYSQVVCMGSKYKLHQYLGKLEHSLLEALRAYECGARLLQEAAEVLFKAGSRAIQIVHRYQSSLKRSRRIRNGFCLDTDPSVLVPLIAIAVGSRGLISQLLGPKFGGFLVYGSLEGKSIPGLPTLVSLKQVYKLEYINSDTKVFGLISNPVGHSKGPILHNPAFRYTGYNGIYVPMLVDDIKEFFETYTGTDFAGFSVGIPHKEAAVGCCDEVHPLAKSIGAVNTIVRRPIDGKLIGYNTDCEASITAIEDALRANTSVINGEASLPSPISGKTFVLVGAGGAGRALAFGAKSRGARVVVFNRKYALLFNMKMKSLSSNPRLLFEKERAKSLAHAVAGEALPYEYLDRFRSENRMILANASAIGMEPNSDQTPISKEALRAYELVFDAVYTPRNTRLLQEAAEVGATVLQKISYASLFWNNSDSKYSSSQGKIYGYRSVGTGMLCLRFYNVSWNTFIGLSIERPSPSPALSLIK</sequence>
<dbReference type="PANTHER" id="PTHR21089:SF7">
    <property type="entry name" value="BIFUNCTIONAL 3-DEHYDROQUINATE DEHYDRATASE_SHIKIMATE DEHYDROGENASE, CHLOROPLASTIC-LIKE ISOFORM X1"/>
    <property type="match status" value="1"/>
</dbReference>
<dbReference type="GO" id="GO:0009423">
    <property type="term" value="P:chorismate biosynthetic process"/>
    <property type="evidence" value="ECO:0007669"/>
    <property type="project" value="TreeGrafter"/>
</dbReference>
<dbReference type="InterPro" id="IPR022893">
    <property type="entry name" value="Shikimate_DH_fam"/>
</dbReference>
<dbReference type="InterPro" id="IPR013785">
    <property type="entry name" value="Aldolase_TIM"/>
</dbReference>
<organism evidence="2 3">
    <name type="scientific">Morella rubra</name>
    <name type="common">Chinese bayberry</name>
    <dbReference type="NCBI Taxonomy" id="262757"/>
    <lineage>
        <taxon>Eukaryota</taxon>
        <taxon>Viridiplantae</taxon>
        <taxon>Streptophyta</taxon>
        <taxon>Embryophyta</taxon>
        <taxon>Tracheophyta</taxon>
        <taxon>Spermatophyta</taxon>
        <taxon>Magnoliopsida</taxon>
        <taxon>eudicotyledons</taxon>
        <taxon>Gunneridae</taxon>
        <taxon>Pentapetalae</taxon>
        <taxon>rosids</taxon>
        <taxon>fabids</taxon>
        <taxon>Fagales</taxon>
        <taxon>Myricaceae</taxon>
        <taxon>Morella</taxon>
    </lineage>
</organism>
<dbReference type="Pfam" id="PF08501">
    <property type="entry name" value="Shikimate_dh_N"/>
    <property type="match status" value="1"/>
</dbReference>
<dbReference type="InterPro" id="IPR046346">
    <property type="entry name" value="Aminoacid_DH-like_N_sf"/>
</dbReference>
<dbReference type="GO" id="GO:0004764">
    <property type="term" value="F:shikimate 3-dehydrogenase (NADP+) activity"/>
    <property type="evidence" value="ECO:0007669"/>
    <property type="project" value="InterPro"/>
</dbReference>
<proteinExistence type="predicted"/>
<dbReference type="Proteomes" id="UP000516437">
    <property type="component" value="Unassembled WGS sequence"/>
</dbReference>
<protein>
    <submittedName>
        <fullName evidence="2">Bifunctional 3-dehydroquinate dehydratase/shikimate dehydrogenase, chloroplastic</fullName>
    </submittedName>
</protein>
<dbReference type="InterPro" id="IPR001381">
    <property type="entry name" value="DHquinase_I"/>
</dbReference>
<dbReference type="Gene3D" id="3.20.20.70">
    <property type="entry name" value="Aldolase class I"/>
    <property type="match status" value="2"/>
</dbReference>
<dbReference type="Gene3D" id="3.40.50.10860">
    <property type="entry name" value="Leucine Dehydrogenase, chain A, domain 1"/>
    <property type="match status" value="1"/>
</dbReference>
<evidence type="ECO:0000259" key="1">
    <source>
        <dbReference type="Pfam" id="PF08501"/>
    </source>
</evidence>
<accession>A0A6A1UGL6</accession>
<name>A0A6A1UGL6_9ROSI</name>
<dbReference type="OrthoDB" id="204377at2759"/>
<comment type="caution">
    <text evidence="2">The sequence shown here is derived from an EMBL/GenBank/DDBJ whole genome shotgun (WGS) entry which is preliminary data.</text>
</comment>
<dbReference type="GO" id="GO:0019632">
    <property type="term" value="P:shikimate metabolic process"/>
    <property type="evidence" value="ECO:0007669"/>
    <property type="project" value="TreeGrafter"/>
</dbReference>
<keyword evidence="3" id="KW-1185">Reference proteome</keyword>
<dbReference type="EMBL" id="RXIC02000471">
    <property type="protein sequence ID" value="KAB1199419.1"/>
    <property type="molecule type" value="Genomic_DNA"/>
</dbReference>
<feature type="domain" description="Shikimate dehydrogenase substrate binding N-terminal" evidence="1">
    <location>
        <begin position="358"/>
        <end position="438"/>
    </location>
</feature>